<comment type="caution">
    <text evidence="1">The sequence shown here is derived from an EMBL/GenBank/DDBJ whole genome shotgun (WGS) entry which is preliminary data.</text>
</comment>
<evidence type="ECO:0000313" key="1">
    <source>
        <dbReference type="EMBL" id="CAG8614666.1"/>
    </source>
</evidence>
<sequence>MAAISFSARFVLGPDHTCPPEQQALILVGDWGVGKDILCQRMCPGFTPEDGYHMHHRNNSAALNLDASLEPILLSSMGPKPKDWAALEQQLVKLQLNILNPFDNDENVVRMTPLVLIAKDVIGLCYNVARPETLERVVHKWFPKTCHYQPTTPLVLIGCPPNNILKSLSDPDPIEASSEESNPIPSQVPSPQMVTTEQVRQAAAEIGAVASLMWVDPEDGNTNGGFSNEQENDPALDEWSTDGSLHLNTTTSALSWQLRASSRSPQNERVPRFITLRVSTKENQGMGEIYYHMKSQVPKEKFIGYLITPPIRPSTDPLDFLPHELWTHIISLAILGEESVFDEITPHLVMVMMLVSRRWEAFLIQTPMFWTNIHIRDDLHDLHADIATCLHLSQDLPLNLYITLQCAGWASIRTILYPHRSRIKALNLLYKSPFGAQSDQVHGLWMSTIRDLSPLLHLTRITKQGPVHVRWKQNGLQTMQDLVSLRECDGVRFYLESLQWKNLQQAKSLRLKGDFLTAFPVLGENPSLEYLFFSQWDPKNDRSVAEIPHRPLLCKSLVYQDTRPSFPFGLFPKLPSLQSLHISVGTKLLTHLITEVTSMPQLKMVNLDVFVREDDGFELPTISLKHSGVHTLRMKFSRVEWDHDLVDFPAIRDLTALLIWALPCIEDLCLNYIRPGEMTNFLQHEGFLNPTELQLCLIGPNEKIHNQWMPPNLTKFQLVCNSMSPLRGPPSNIKELVLRAGYINNPEAGKHLMDVLAPWPALERLELTDTCISGTNATLPFLRELKLLSMPLSITEHFTRFCKDLALSPHNHPYLESISSSHIPEWDILFIMLERRNLYSPPGVHPICKLELPNRIPKGVFDSLHSVLECKTPQRPTNFELSLNGSIEIILDLSL</sequence>
<dbReference type="EMBL" id="CAJVPT010015866">
    <property type="protein sequence ID" value="CAG8614666.1"/>
    <property type="molecule type" value="Genomic_DNA"/>
</dbReference>
<keyword evidence="2" id="KW-1185">Reference proteome</keyword>
<evidence type="ECO:0000313" key="2">
    <source>
        <dbReference type="Proteomes" id="UP000789525"/>
    </source>
</evidence>
<proteinExistence type="predicted"/>
<organism evidence="1 2">
    <name type="scientific">Acaulospora colombiana</name>
    <dbReference type="NCBI Taxonomy" id="27376"/>
    <lineage>
        <taxon>Eukaryota</taxon>
        <taxon>Fungi</taxon>
        <taxon>Fungi incertae sedis</taxon>
        <taxon>Mucoromycota</taxon>
        <taxon>Glomeromycotina</taxon>
        <taxon>Glomeromycetes</taxon>
        <taxon>Diversisporales</taxon>
        <taxon>Acaulosporaceae</taxon>
        <taxon>Acaulospora</taxon>
    </lineage>
</organism>
<reference evidence="1" key="1">
    <citation type="submission" date="2021-06" db="EMBL/GenBank/DDBJ databases">
        <authorList>
            <person name="Kallberg Y."/>
            <person name="Tangrot J."/>
            <person name="Rosling A."/>
        </authorList>
    </citation>
    <scope>NUCLEOTIDE SEQUENCE</scope>
    <source>
        <strain evidence="1">CL356</strain>
    </source>
</reference>
<protein>
    <submittedName>
        <fullName evidence="1">13210_t:CDS:1</fullName>
    </submittedName>
</protein>
<name>A0ACA9MZC0_9GLOM</name>
<accession>A0ACA9MZC0</accession>
<dbReference type="Proteomes" id="UP000789525">
    <property type="component" value="Unassembled WGS sequence"/>
</dbReference>
<gene>
    <name evidence="1" type="ORF">ACOLOM_LOCUS7129</name>
</gene>